<proteinExistence type="inferred from homology"/>
<keyword evidence="10 18" id="KW-0274">FAD</keyword>
<comment type="function">
    <text evidence="20">Flavin transferase that catalyzes the transfer of the FMN moiety of FAD and its covalent binding to the hydroxyl group of a threonine residue in a target flavoprotein.</text>
</comment>
<dbReference type="FunFam" id="3.10.520.10:FF:000001">
    <property type="entry name" value="FAD:protein FMN transferase"/>
    <property type="match status" value="1"/>
</dbReference>
<feature type="binding site" evidence="19">
    <location>
        <position position="307"/>
    </location>
    <ligand>
        <name>Mg(2+)</name>
        <dbReference type="ChEBI" id="CHEBI:18420"/>
    </ligand>
</feature>
<keyword evidence="22" id="KW-1185">Reference proteome</keyword>
<feature type="binding site" evidence="19">
    <location>
        <position position="189"/>
    </location>
    <ligand>
        <name>Mg(2+)</name>
        <dbReference type="ChEBI" id="CHEBI:18420"/>
    </ligand>
</feature>
<comment type="cofactor">
    <cofactor evidence="19">
        <name>Mg(2+)</name>
        <dbReference type="ChEBI" id="CHEBI:18420"/>
    </cofactor>
    <cofactor evidence="19">
        <name>Mn(2+)</name>
        <dbReference type="ChEBI" id="CHEBI:29035"/>
    </cofactor>
    <text evidence="19">Magnesium. Can also use manganese.</text>
</comment>
<evidence type="ECO:0000313" key="21">
    <source>
        <dbReference type="EMBL" id="QDS88815.1"/>
    </source>
</evidence>
<evidence type="ECO:0000256" key="18">
    <source>
        <dbReference type="PIRNR" id="PIRNR006268"/>
    </source>
</evidence>
<dbReference type="PANTHER" id="PTHR30040">
    <property type="entry name" value="THIAMINE BIOSYNTHESIS LIPOPROTEIN APBE"/>
    <property type="match status" value="1"/>
</dbReference>
<evidence type="ECO:0000256" key="12">
    <source>
        <dbReference type="ARBA" id="ARBA00023136"/>
    </source>
</evidence>
<dbReference type="PANTHER" id="PTHR30040:SF2">
    <property type="entry name" value="FAD:PROTEIN FMN TRANSFERASE"/>
    <property type="match status" value="1"/>
</dbReference>
<keyword evidence="13" id="KW-0564">Palmitate</keyword>
<dbReference type="RefSeq" id="WP_145346287.1">
    <property type="nucleotide sequence ID" value="NZ_CP036261.1"/>
</dbReference>
<comment type="catalytic activity">
    <reaction evidence="16 18 20">
        <text>L-threonyl-[protein] + FAD = FMN-L-threonyl-[protein] + AMP + H(+)</text>
        <dbReference type="Rhea" id="RHEA:36847"/>
        <dbReference type="Rhea" id="RHEA-COMP:11060"/>
        <dbReference type="Rhea" id="RHEA-COMP:11061"/>
        <dbReference type="ChEBI" id="CHEBI:15378"/>
        <dbReference type="ChEBI" id="CHEBI:30013"/>
        <dbReference type="ChEBI" id="CHEBI:57692"/>
        <dbReference type="ChEBI" id="CHEBI:74257"/>
        <dbReference type="ChEBI" id="CHEBI:456215"/>
        <dbReference type="EC" id="2.7.1.180"/>
    </reaction>
</comment>
<evidence type="ECO:0000256" key="3">
    <source>
        <dbReference type="ARBA" id="ARBA00016337"/>
    </source>
</evidence>
<keyword evidence="12" id="KW-0472">Membrane</keyword>
<gene>
    <name evidence="21" type="primary">apbE_2</name>
    <name evidence="21" type="ORF">EC9_30100</name>
</gene>
<keyword evidence="6 18" id="KW-0285">Flavoprotein</keyword>
<evidence type="ECO:0000256" key="5">
    <source>
        <dbReference type="ARBA" id="ARBA00022519"/>
    </source>
</evidence>
<evidence type="ECO:0000256" key="10">
    <source>
        <dbReference type="ARBA" id="ARBA00022827"/>
    </source>
</evidence>
<dbReference type="GO" id="GO:0046872">
    <property type="term" value="F:metal ion binding"/>
    <property type="evidence" value="ECO:0007669"/>
    <property type="project" value="UniProtKB-UniRule"/>
</dbReference>
<evidence type="ECO:0000256" key="13">
    <source>
        <dbReference type="ARBA" id="ARBA00023139"/>
    </source>
</evidence>
<dbReference type="SUPFAM" id="SSF143631">
    <property type="entry name" value="ApbE-like"/>
    <property type="match status" value="1"/>
</dbReference>
<evidence type="ECO:0000256" key="1">
    <source>
        <dbReference type="ARBA" id="ARBA00008282"/>
    </source>
</evidence>
<keyword evidence="4" id="KW-1003">Cell membrane</keyword>
<dbReference type="KEGG" id="ruv:EC9_30100"/>
<evidence type="ECO:0000256" key="17">
    <source>
        <dbReference type="ARBA" id="ARBA00060485"/>
    </source>
</evidence>
<keyword evidence="14 20" id="KW-0449">Lipoprotein</keyword>
<dbReference type="OrthoDB" id="9778595at2"/>
<evidence type="ECO:0000256" key="9">
    <source>
        <dbReference type="ARBA" id="ARBA00022729"/>
    </source>
</evidence>
<evidence type="ECO:0000313" key="22">
    <source>
        <dbReference type="Proteomes" id="UP000319557"/>
    </source>
</evidence>
<evidence type="ECO:0000256" key="11">
    <source>
        <dbReference type="ARBA" id="ARBA00022842"/>
    </source>
</evidence>
<evidence type="ECO:0000256" key="14">
    <source>
        <dbReference type="ARBA" id="ARBA00023288"/>
    </source>
</evidence>
<sequence length="358" mass="38717">MTIRSDTIVSLRLLFAAALLFVGCERPIAQEPSQPVAAEILQVAGKTMGTQYEVKIADPPADLAADWQLLVDRELRRVNDQMSTYISTSEISRFNDSTSLEWFDVSPETASVVAAALQISEKSGGALDVTVGPLVNLWSFGPHDHKQELPSQEAIDTAAQSTGYQSLHVRSDPPALRKDKPLLRVDLSAIAKGHGVDRILDLLVGLGCKNVFVNIGGEIRACGDKGPGRPWRAGVERPDELTTILLFPVAIENEAIATSGDYRNFFEIDGKRYSHTIDPRNGRPVTHSLASVSVVASSCMLADGWATALNVLGPAEGPQVAVDAGLDAFMLERADGKYLPHPVGRFVDWSKPPVIEQD</sequence>
<keyword evidence="11 18" id="KW-0460">Magnesium</keyword>
<feature type="binding site" evidence="19">
    <location>
        <position position="303"/>
    </location>
    <ligand>
        <name>Mg(2+)</name>
        <dbReference type="ChEBI" id="CHEBI:18420"/>
    </ligand>
</feature>
<dbReference type="PROSITE" id="PS51257">
    <property type="entry name" value="PROKAR_LIPOPROTEIN"/>
    <property type="match status" value="1"/>
</dbReference>
<keyword evidence="8 18" id="KW-0479">Metal-binding</keyword>
<evidence type="ECO:0000256" key="2">
    <source>
        <dbReference type="ARBA" id="ARBA00011955"/>
    </source>
</evidence>
<keyword evidence="7 18" id="KW-0808">Transferase</keyword>
<comment type="similarity">
    <text evidence="1 18 20">Belongs to the ApbE family.</text>
</comment>
<organism evidence="21 22">
    <name type="scientific">Rosistilla ulvae</name>
    <dbReference type="NCBI Taxonomy" id="1930277"/>
    <lineage>
        <taxon>Bacteria</taxon>
        <taxon>Pseudomonadati</taxon>
        <taxon>Planctomycetota</taxon>
        <taxon>Planctomycetia</taxon>
        <taxon>Pirellulales</taxon>
        <taxon>Pirellulaceae</taxon>
        <taxon>Rosistilla</taxon>
    </lineage>
</organism>
<keyword evidence="5 20" id="KW-0997">Cell inner membrane</keyword>
<evidence type="ECO:0000256" key="4">
    <source>
        <dbReference type="ARBA" id="ARBA00022475"/>
    </source>
</evidence>
<protein>
    <recommendedName>
        <fullName evidence="3 18">FAD:protein FMN transferase</fullName>
        <ecNumber evidence="2 18">2.7.1.180</ecNumber>
    </recommendedName>
    <alternativeName>
        <fullName evidence="15 18">Flavin transferase</fullName>
    </alternativeName>
</protein>
<dbReference type="AlphaFoldDB" id="A0A517M1Q5"/>
<dbReference type="EC" id="2.7.1.180" evidence="2 18"/>
<dbReference type="GO" id="GO:0005886">
    <property type="term" value="C:plasma membrane"/>
    <property type="evidence" value="ECO:0007669"/>
    <property type="project" value="UniProtKB-SubCell"/>
</dbReference>
<dbReference type="Pfam" id="PF02424">
    <property type="entry name" value="ApbE"/>
    <property type="match status" value="1"/>
</dbReference>
<evidence type="ECO:0000256" key="6">
    <source>
        <dbReference type="ARBA" id="ARBA00022630"/>
    </source>
</evidence>
<evidence type="ECO:0000256" key="20">
    <source>
        <dbReference type="RuleBase" id="RU363002"/>
    </source>
</evidence>
<evidence type="ECO:0000256" key="16">
    <source>
        <dbReference type="ARBA" id="ARBA00048540"/>
    </source>
</evidence>
<name>A0A517M1Q5_9BACT</name>
<evidence type="ECO:0000256" key="7">
    <source>
        <dbReference type="ARBA" id="ARBA00022679"/>
    </source>
</evidence>
<dbReference type="EMBL" id="CP036261">
    <property type="protein sequence ID" value="QDS88815.1"/>
    <property type="molecule type" value="Genomic_DNA"/>
</dbReference>
<evidence type="ECO:0000256" key="8">
    <source>
        <dbReference type="ARBA" id="ARBA00022723"/>
    </source>
</evidence>
<reference evidence="21 22" key="1">
    <citation type="submission" date="2019-02" db="EMBL/GenBank/DDBJ databases">
        <title>Deep-cultivation of Planctomycetes and their phenomic and genomic characterization uncovers novel biology.</title>
        <authorList>
            <person name="Wiegand S."/>
            <person name="Jogler M."/>
            <person name="Boedeker C."/>
            <person name="Pinto D."/>
            <person name="Vollmers J."/>
            <person name="Rivas-Marin E."/>
            <person name="Kohn T."/>
            <person name="Peeters S.H."/>
            <person name="Heuer A."/>
            <person name="Rast P."/>
            <person name="Oberbeckmann S."/>
            <person name="Bunk B."/>
            <person name="Jeske O."/>
            <person name="Meyerdierks A."/>
            <person name="Storesund J.E."/>
            <person name="Kallscheuer N."/>
            <person name="Luecker S."/>
            <person name="Lage O.M."/>
            <person name="Pohl T."/>
            <person name="Merkel B.J."/>
            <person name="Hornburger P."/>
            <person name="Mueller R.-W."/>
            <person name="Bruemmer F."/>
            <person name="Labrenz M."/>
            <person name="Spormann A.M."/>
            <person name="Op den Camp H."/>
            <person name="Overmann J."/>
            <person name="Amann R."/>
            <person name="Jetten M.S.M."/>
            <person name="Mascher T."/>
            <person name="Medema M.H."/>
            <person name="Devos D.P."/>
            <person name="Kaster A.-K."/>
            <person name="Ovreas L."/>
            <person name="Rohde M."/>
            <person name="Galperin M.Y."/>
            <person name="Jogler C."/>
        </authorList>
    </citation>
    <scope>NUCLEOTIDE SEQUENCE [LARGE SCALE GENOMIC DNA]</scope>
    <source>
        <strain evidence="21 22">EC9</strain>
    </source>
</reference>
<evidence type="ECO:0000256" key="15">
    <source>
        <dbReference type="ARBA" id="ARBA00031306"/>
    </source>
</evidence>
<dbReference type="Gene3D" id="3.10.520.10">
    <property type="entry name" value="ApbE-like domains"/>
    <property type="match status" value="1"/>
</dbReference>
<evidence type="ECO:0000256" key="19">
    <source>
        <dbReference type="PIRSR" id="PIRSR006268-2"/>
    </source>
</evidence>
<dbReference type="Proteomes" id="UP000319557">
    <property type="component" value="Chromosome"/>
</dbReference>
<dbReference type="PIRSF" id="PIRSF006268">
    <property type="entry name" value="ApbE"/>
    <property type="match status" value="1"/>
</dbReference>
<dbReference type="InterPro" id="IPR024932">
    <property type="entry name" value="ApbE"/>
</dbReference>
<keyword evidence="9" id="KW-0732">Signal</keyword>
<accession>A0A517M1Q5</accession>
<dbReference type="GO" id="GO:0016740">
    <property type="term" value="F:transferase activity"/>
    <property type="evidence" value="ECO:0007669"/>
    <property type="project" value="UniProtKB-UniRule"/>
</dbReference>
<comment type="subcellular location">
    <subcellularLocation>
        <location evidence="17 20">Cell inner membrane</location>
        <topology evidence="17 20">Lipid-anchor</topology>
        <orientation evidence="17 20">Periplasmic side</orientation>
    </subcellularLocation>
</comment>
<dbReference type="InterPro" id="IPR003374">
    <property type="entry name" value="ApbE-like_sf"/>
</dbReference>